<dbReference type="Gene3D" id="3.20.20.80">
    <property type="entry name" value="Glycosidases"/>
    <property type="match status" value="1"/>
</dbReference>
<dbReference type="InterPro" id="IPR017853">
    <property type="entry name" value="GH"/>
</dbReference>
<dbReference type="AlphaFoldDB" id="A0AA40EIZ5"/>
<name>A0AA40EIZ5_9PEZI</name>
<gene>
    <name evidence="4" type="ORF">B0T18DRAFT_393073</name>
</gene>
<dbReference type="Proteomes" id="UP001172155">
    <property type="component" value="Unassembled WGS sequence"/>
</dbReference>
<dbReference type="GO" id="GO:0009277">
    <property type="term" value="C:fungal-type cell wall"/>
    <property type="evidence" value="ECO:0007669"/>
    <property type="project" value="TreeGrafter"/>
</dbReference>
<feature type="signal peptide" evidence="2">
    <location>
        <begin position="1"/>
        <end position="20"/>
    </location>
</feature>
<dbReference type="GO" id="GO:0016787">
    <property type="term" value="F:hydrolase activity"/>
    <property type="evidence" value="ECO:0007669"/>
    <property type="project" value="UniProtKB-KW"/>
</dbReference>
<dbReference type="Pfam" id="PF11790">
    <property type="entry name" value="Glyco_hydro_cc"/>
    <property type="match status" value="1"/>
</dbReference>
<proteinExistence type="predicted"/>
<dbReference type="InterPro" id="IPR053183">
    <property type="entry name" value="ASL1"/>
</dbReference>
<dbReference type="PANTHER" id="PTHR34154:SF13">
    <property type="entry name" value="ASL1-LIKE GLYCOSYL HYDROLASE CATALYTIC DOMAIN-CONTAINING PROTEIN"/>
    <property type="match status" value="1"/>
</dbReference>
<keyword evidence="4" id="KW-0378">Hydrolase</keyword>
<dbReference type="InterPro" id="IPR024655">
    <property type="entry name" value="Asl1_glyco_hydro_catalytic"/>
</dbReference>
<dbReference type="SUPFAM" id="SSF51445">
    <property type="entry name" value="(Trans)glycosidases"/>
    <property type="match status" value="1"/>
</dbReference>
<feature type="chain" id="PRO_5041389987" evidence="2">
    <location>
        <begin position="21"/>
        <end position="379"/>
    </location>
</feature>
<keyword evidence="2" id="KW-0732">Signal</keyword>
<dbReference type="EMBL" id="JAUKUD010000006">
    <property type="protein sequence ID" value="KAK0740197.1"/>
    <property type="molecule type" value="Genomic_DNA"/>
</dbReference>
<protein>
    <submittedName>
        <fullName evidence="4">Glycosyl hydrolase catalytic core-domain-containing protein</fullName>
    </submittedName>
</protein>
<evidence type="ECO:0000256" key="2">
    <source>
        <dbReference type="SAM" id="SignalP"/>
    </source>
</evidence>
<evidence type="ECO:0000313" key="4">
    <source>
        <dbReference type="EMBL" id="KAK0740197.1"/>
    </source>
</evidence>
<accession>A0AA40EIZ5</accession>
<evidence type="ECO:0000256" key="1">
    <source>
        <dbReference type="SAM" id="MobiDB-lite"/>
    </source>
</evidence>
<keyword evidence="5" id="KW-1185">Reference proteome</keyword>
<feature type="region of interest" description="Disordered" evidence="1">
    <location>
        <begin position="128"/>
        <end position="147"/>
    </location>
</feature>
<comment type="caution">
    <text evidence="4">The sequence shown here is derived from an EMBL/GenBank/DDBJ whole genome shotgun (WGS) entry which is preliminary data.</text>
</comment>
<sequence>MVSKTLIALVAATLLQEVAAASPRHAHMHVKRGIVTEVVTVTDWVTVTADGAAPTSTSSSPAEVAPAPIAEVAPTPTPEVAPTDEVLNAARVRPSADPVEPVAPAPVEPASPAVPAAPVVPVETNIAVPTGSGSSTGGGSSAPSGARGRGLAYNDANLLTRFLGTGSKISWSYNWAQTGDSKSGLEFVPMMWSTGKGFPNTWEANAKKMIAAGSKALFSFNEPDHEEQANMSPQAAAAAHKQYMNPFQGQARIGTPSVTNGGGSMGLNWLQSWFSACAGGCAADFVNLHIYGVPTDQFLAHLVKANQMFNKPVWITEFGFDGSESQINDQLAHVIDQIETNATYSFVERYAYFMAAPGIMVKGDGMSAYGNTFAYANAV</sequence>
<reference evidence="4" key="1">
    <citation type="submission" date="2023-06" db="EMBL/GenBank/DDBJ databases">
        <title>Genome-scale phylogeny and comparative genomics of the fungal order Sordariales.</title>
        <authorList>
            <consortium name="Lawrence Berkeley National Laboratory"/>
            <person name="Hensen N."/>
            <person name="Bonometti L."/>
            <person name="Westerberg I."/>
            <person name="Brannstrom I.O."/>
            <person name="Guillou S."/>
            <person name="Cros-Aarteil S."/>
            <person name="Calhoun S."/>
            <person name="Haridas S."/>
            <person name="Kuo A."/>
            <person name="Mondo S."/>
            <person name="Pangilinan J."/>
            <person name="Riley R."/>
            <person name="LaButti K."/>
            <person name="Andreopoulos B."/>
            <person name="Lipzen A."/>
            <person name="Chen C."/>
            <person name="Yanf M."/>
            <person name="Daum C."/>
            <person name="Ng V."/>
            <person name="Clum A."/>
            <person name="Steindorff A."/>
            <person name="Ohm R."/>
            <person name="Martin F."/>
            <person name="Silar P."/>
            <person name="Natvig D."/>
            <person name="Lalanne C."/>
            <person name="Gautier V."/>
            <person name="Ament-velasquez S.L."/>
            <person name="Kruys A."/>
            <person name="Hutchinson M.I."/>
            <person name="Powell A.J."/>
            <person name="Barry K."/>
            <person name="Miller A.N."/>
            <person name="Grigoriev I.V."/>
            <person name="Debuchy R."/>
            <person name="Gladieux P."/>
            <person name="Thoren M.H."/>
            <person name="Johannesson H."/>
        </authorList>
    </citation>
    <scope>NUCLEOTIDE SEQUENCE</scope>
    <source>
        <strain evidence="4">SMH3187-1</strain>
    </source>
</reference>
<dbReference type="PANTHER" id="PTHR34154">
    <property type="entry name" value="ALKALI-SENSITIVE LINKAGE PROTEIN 1"/>
    <property type="match status" value="1"/>
</dbReference>
<dbReference type="GO" id="GO:0071966">
    <property type="term" value="P:fungal-type cell wall polysaccharide metabolic process"/>
    <property type="evidence" value="ECO:0007669"/>
    <property type="project" value="TreeGrafter"/>
</dbReference>
<organism evidence="4 5">
    <name type="scientific">Schizothecium vesticola</name>
    <dbReference type="NCBI Taxonomy" id="314040"/>
    <lineage>
        <taxon>Eukaryota</taxon>
        <taxon>Fungi</taxon>
        <taxon>Dikarya</taxon>
        <taxon>Ascomycota</taxon>
        <taxon>Pezizomycotina</taxon>
        <taxon>Sordariomycetes</taxon>
        <taxon>Sordariomycetidae</taxon>
        <taxon>Sordariales</taxon>
        <taxon>Schizotheciaceae</taxon>
        <taxon>Schizothecium</taxon>
    </lineage>
</organism>
<evidence type="ECO:0000259" key="3">
    <source>
        <dbReference type="Pfam" id="PF11790"/>
    </source>
</evidence>
<feature type="domain" description="Asl1-like glycosyl hydrolase catalytic" evidence="3">
    <location>
        <begin position="150"/>
        <end position="356"/>
    </location>
</feature>
<evidence type="ECO:0000313" key="5">
    <source>
        <dbReference type="Proteomes" id="UP001172155"/>
    </source>
</evidence>